<reference evidence="1 2" key="1">
    <citation type="submission" date="2017-05" db="EMBL/GenBank/DDBJ databases">
        <authorList>
            <person name="Song R."/>
            <person name="Chenine A.L."/>
            <person name="Ruprecht R.M."/>
        </authorList>
    </citation>
    <scope>NUCLEOTIDE SEQUENCE [LARGE SCALE GENOMIC DNA]</scope>
    <source>
        <strain evidence="1 2">CECT 8489</strain>
    </source>
</reference>
<proteinExistence type="predicted"/>
<dbReference type="InterPro" id="IPR011057">
    <property type="entry name" value="Mss4-like_sf"/>
</dbReference>
<protein>
    <recommendedName>
        <fullName evidence="3">CENP-V/GFA domain-containing protein</fullName>
    </recommendedName>
</protein>
<dbReference type="EMBL" id="FXXQ01000010">
    <property type="protein sequence ID" value="SMX24846.1"/>
    <property type="molecule type" value="Genomic_DNA"/>
</dbReference>
<sequence>MAKAQSWTCDCGKVVINFNLSSAARVVCYCRDCRAFARYLDHANILTPAGGTEVVQTLPERFDFVSGKEHLACLNITGRDRLRWFARCCNTPIATTLSSRFIPYISVIAAGFPDATTIGPILAHAHRKHATPRIKGDMGNMNRVMTGMALRAAASFVTLGPWKSPFRAPDGTPVTEVQHMSDDERAHIYDQPAQS</sequence>
<dbReference type="Proteomes" id="UP000201838">
    <property type="component" value="Unassembled WGS sequence"/>
</dbReference>
<dbReference type="AlphaFoldDB" id="A0A238J2F0"/>
<dbReference type="InterPro" id="IPR046149">
    <property type="entry name" value="DUF6151"/>
</dbReference>
<name>A0A238J2F0_9RHOB</name>
<evidence type="ECO:0000313" key="2">
    <source>
        <dbReference type="Proteomes" id="UP000201838"/>
    </source>
</evidence>
<keyword evidence="2" id="KW-1185">Reference proteome</keyword>
<organism evidence="1 2">
    <name type="scientific">Boseongicola aestuarii</name>
    <dbReference type="NCBI Taxonomy" id="1470561"/>
    <lineage>
        <taxon>Bacteria</taxon>
        <taxon>Pseudomonadati</taxon>
        <taxon>Pseudomonadota</taxon>
        <taxon>Alphaproteobacteria</taxon>
        <taxon>Rhodobacterales</taxon>
        <taxon>Paracoccaceae</taxon>
        <taxon>Boseongicola</taxon>
    </lineage>
</organism>
<dbReference type="RefSeq" id="WP_093975048.1">
    <property type="nucleotide sequence ID" value="NZ_FXXQ01000010.1"/>
</dbReference>
<gene>
    <name evidence="1" type="ORF">BOA8489_02977</name>
</gene>
<dbReference type="OrthoDB" id="5500342at2"/>
<dbReference type="Gene3D" id="3.90.1590.10">
    <property type="entry name" value="glutathione-dependent formaldehyde- activating enzyme (gfa)"/>
    <property type="match status" value="1"/>
</dbReference>
<dbReference type="SUPFAM" id="SSF51316">
    <property type="entry name" value="Mss4-like"/>
    <property type="match status" value="1"/>
</dbReference>
<evidence type="ECO:0000313" key="1">
    <source>
        <dbReference type="EMBL" id="SMX24846.1"/>
    </source>
</evidence>
<dbReference type="Pfam" id="PF19648">
    <property type="entry name" value="DUF6151"/>
    <property type="match status" value="1"/>
</dbReference>
<evidence type="ECO:0008006" key="3">
    <source>
        <dbReference type="Google" id="ProtNLM"/>
    </source>
</evidence>
<accession>A0A238J2F0</accession>